<gene>
    <name evidence="1" type="primary">GRX3</name>
    <name evidence="1" type="ORF">GGI18_001310</name>
</gene>
<dbReference type="Proteomes" id="UP001140066">
    <property type="component" value="Unassembled WGS sequence"/>
</dbReference>
<sequence>MSSKVVVSMSNIIQLQDESELRKTLEDKVQVTGTAVKDKVQVTGTAVKDKVQVTGTAVKDQAIGSASNASPVVVIYFWADWAEQCKQVESVVDDLAKKYTKTQFFKVEAENFEDISEAYEISAVPTVILAQKAKIIGRVDGANVADIVKKVAEACAADNGIKTEPASAVKPAELQQDLNTRLKGLIERAPVMVFIKGTAAQPRCGFSKKIVGMLNEQNIKYGYFDILTDEQVRQGLKEYSDWPTYPQLYISGELVGGVDIVAEMIESGDLIGMVPAGAIAK</sequence>
<accession>A0ACC1KK85</accession>
<comment type="caution">
    <text evidence="1">The sequence shown here is derived from an EMBL/GenBank/DDBJ whole genome shotgun (WGS) entry which is preliminary data.</text>
</comment>
<dbReference type="EMBL" id="JANBUK010000187">
    <property type="protein sequence ID" value="KAJ2791197.1"/>
    <property type="molecule type" value="Genomic_DNA"/>
</dbReference>
<keyword evidence="2" id="KW-1185">Reference proteome</keyword>
<name>A0ACC1KK85_9FUNG</name>
<evidence type="ECO:0000313" key="1">
    <source>
        <dbReference type="EMBL" id="KAJ2791197.1"/>
    </source>
</evidence>
<reference evidence="1" key="1">
    <citation type="submission" date="2022-07" db="EMBL/GenBank/DDBJ databases">
        <title>Phylogenomic reconstructions and comparative analyses of Kickxellomycotina fungi.</title>
        <authorList>
            <person name="Reynolds N.K."/>
            <person name="Stajich J.E."/>
            <person name="Barry K."/>
            <person name="Grigoriev I.V."/>
            <person name="Crous P."/>
            <person name="Smith M.E."/>
        </authorList>
    </citation>
    <scope>NUCLEOTIDE SEQUENCE</scope>
    <source>
        <strain evidence="1">BCRC 34191</strain>
    </source>
</reference>
<protein>
    <submittedName>
        <fullName evidence="1">Glutaredoxin</fullName>
    </submittedName>
</protein>
<proteinExistence type="predicted"/>
<evidence type="ECO:0000313" key="2">
    <source>
        <dbReference type="Proteomes" id="UP001140066"/>
    </source>
</evidence>
<organism evidence="1 2">
    <name type="scientific">Coemansia linderi</name>
    <dbReference type="NCBI Taxonomy" id="2663919"/>
    <lineage>
        <taxon>Eukaryota</taxon>
        <taxon>Fungi</taxon>
        <taxon>Fungi incertae sedis</taxon>
        <taxon>Zoopagomycota</taxon>
        <taxon>Kickxellomycotina</taxon>
        <taxon>Kickxellomycetes</taxon>
        <taxon>Kickxellales</taxon>
        <taxon>Kickxellaceae</taxon>
        <taxon>Coemansia</taxon>
    </lineage>
</organism>